<gene>
    <name evidence="2" type="ORF">L198_06975</name>
</gene>
<feature type="compositionally biased region" description="Basic and acidic residues" evidence="1">
    <location>
        <begin position="54"/>
        <end position="80"/>
    </location>
</feature>
<feature type="region of interest" description="Disordered" evidence="1">
    <location>
        <begin position="474"/>
        <end position="529"/>
    </location>
</feature>
<reference evidence="2 3" key="1">
    <citation type="submission" date="2016-06" db="EMBL/GenBank/DDBJ databases">
        <title>Evolution of pathogenesis and genome organization in the Tremellales.</title>
        <authorList>
            <person name="Cuomo C."/>
            <person name="Litvintseva A."/>
            <person name="Heitman J."/>
            <person name="Chen Y."/>
            <person name="Sun S."/>
            <person name="Springer D."/>
            <person name="Dromer F."/>
            <person name="Young S."/>
            <person name="Zeng Q."/>
            <person name="Chapman S."/>
            <person name="Gujja S."/>
            <person name="Saif S."/>
            <person name="Birren B."/>
        </authorList>
    </citation>
    <scope>NUCLEOTIDE SEQUENCE [LARGE SCALE GENOMIC DNA]</scope>
    <source>
        <strain evidence="2 3">CBS 7118</strain>
    </source>
</reference>
<feature type="region of interest" description="Disordered" evidence="1">
    <location>
        <begin position="411"/>
        <end position="442"/>
    </location>
</feature>
<feature type="compositionally biased region" description="Acidic residues" evidence="1">
    <location>
        <begin position="703"/>
        <end position="720"/>
    </location>
</feature>
<feature type="compositionally biased region" description="Polar residues" evidence="1">
    <location>
        <begin position="474"/>
        <end position="501"/>
    </location>
</feature>
<dbReference type="RefSeq" id="XP_019029088.1">
    <property type="nucleotide sequence ID" value="XM_019178994.1"/>
</dbReference>
<feature type="compositionally biased region" description="Basic residues" evidence="1">
    <location>
        <begin position="42"/>
        <end position="53"/>
    </location>
</feature>
<feature type="compositionally biased region" description="Low complexity" evidence="1">
    <location>
        <begin position="261"/>
        <end position="278"/>
    </location>
</feature>
<dbReference type="EMBL" id="AWGH01000027">
    <property type="protein sequence ID" value="ODN87745.1"/>
    <property type="molecule type" value="Genomic_DNA"/>
</dbReference>
<feature type="compositionally biased region" description="Low complexity" evidence="1">
    <location>
        <begin position="983"/>
        <end position="995"/>
    </location>
</feature>
<comment type="caution">
    <text evidence="2">The sequence shown here is derived from an EMBL/GenBank/DDBJ whole genome shotgun (WGS) entry which is preliminary data.</text>
</comment>
<feature type="compositionally biased region" description="Basic and acidic residues" evidence="1">
    <location>
        <begin position="914"/>
        <end position="927"/>
    </location>
</feature>
<evidence type="ECO:0000256" key="1">
    <source>
        <dbReference type="SAM" id="MobiDB-lite"/>
    </source>
</evidence>
<dbReference type="AlphaFoldDB" id="A0A1E3IH46"/>
<feature type="region of interest" description="Disordered" evidence="1">
    <location>
        <begin position="314"/>
        <end position="333"/>
    </location>
</feature>
<feature type="compositionally biased region" description="Low complexity" evidence="1">
    <location>
        <begin position="1051"/>
        <end position="1061"/>
    </location>
</feature>
<feature type="region of interest" description="Disordered" evidence="1">
    <location>
        <begin position="228"/>
        <end position="283"/>
    </location>
</feature>
<protein>
    <submittedName>
        <fullName evidence="2">Uncharacterized protein</fullName>
    </submittedName>
</protein>
<sequence length="1128" mass="123401">MARPQPTDSYGEVFVDSEPSEPDDEADEDYAPFSTAKLQRWSSKRHSKPIVKGRKSDGQRVAREETTREPKHAQRERSASDNHPSIPQGPSTLYSQTYLGSILRQASKGEAYPPHPPALQLNAANYGGEAAVQSDMYDCRPSLQISTTEPIIRSAPSSSKPSSSSNPLLSNQSLYALQDGQSARVPVHHPMETTWGQAWPQLGTQAVGARPNPLNVDLAAESLKRLTSLPSRSMFQPSKKAKEDTSPPEASQSAGVNPNDLKLPSGSSPLDGPGSTGSMVDHSVMSGSQASVGSVFSSQPPVLAEEALQRPRLSLPLLSRDPSSETTVTQSDDDCFDMQQRHQPFAFYDSSASSQQSSQLQHALLSKSVDPLSSVTSTNFAFDFRPSTANSYTSFGPSEASSLAGPEYAASPMASMPPHDATGQHYSPYGVLSQSMSGRPATSHGPYMMPSFSHQMNHYAPSFAAPLPSWMQPRLQQQAPSPHMSRPQTSLPLSSTFSSADWRQRLGKRRSQTLPPEPTAIPGSGTYSDMYGTPSMFQAPFPIGERRMSYPGFGGGAKYGQGLGWAPNIMSTSFMSSALAPAQTPGESLNSAFDNRSQSLSQQQATILHPPPFASPSHIKRGHRRPVPGSNQQTAYPPFSQPSVKQDQPRSLSFSHPKIPTSAQLDTRRRSMGSGPTPKSALARAVFFDEPEITETEVAVSETEGEDDEGESDQNDDAEYEEKSGHVSSSSEDEPLRLSSRTSRASKSKAKPKATYSFSKRTRSSKSRSKSASHGSRPKTPMDMSETHGQMVCACPLMHMARPADGDNAEPHLCTTKVTANRLLVQGHKLCSYCIGRDGHVEEYVKERTRTKTVDRLCFIYVIYRELKIDQTHGEGQRWQKYWEHHRREPVDEEYGKKMLASWIERMETEKRNWEKHQERAAKREAQAVKASESTRAAKAKADDEDKMESMEKEVKARAKSRSIASSLEPDPADFASIPEPKSVSVSDSSTSCDDWAPNPYTHSSTSLAIPKRPIKRGQIKLEAQPHRPTHRSVSTPNPAIKNSTTMTNIPNSSSPDSRISASPLKDKFWSMGSAAGLAGVADVEKWDGRVSLSLTPPPAEERVESKEVRDWDVDEAVWRALSSSPGD</sequence>
<feature type="compositionally biased region" description="Low complexity" evidence="1">
    <location>
        <begin position="154"/>
        <end position="174"/>
    </location>
</feature>
<proteinExistence type="predicted"/>
<feature type="region of interest" description="Disordered" evidence="1">
    <location>
        <begin position="148"/>
        <end position="188"/>
    </location>
</feature>
<feature type="compositionally biased region" description="Basic residues" evidence="1">
    <location>
        <begin position="760"/>
        <end position="771"/>
    </location>
</feature>
<dbReference type="GeneID" id="30196186"/>
<feature type="region of interest" description="Disordered" evidence="1">
    <location>
        <begin position="1022"/>
        <end position="1061"/>
    </location>
</feature>
<feature type="compositionally biased region" description="Polar residues" evidence="1">
    <location>
        <begin position="1032"/>
        <end position="1050"/>
    </location>
</feature>
<accession>A0A1E3IH46</accession>
<evidence type="ECO:0000313" key="3">
    <source>
        <dbReference type="Proteomes" id="UP000094819"/>
    </source>
</evidence>
<feature type="region of interest" description="Disordered" evidence="1">
    <location>
        <begin position="914"/>
        <end position="1007"/>
    </location>
</feature>
<keyword evidence="3" id="KW-1185">Reference proteome</keyword>
<feature type="compositionally biased region" description="Polar residues" evidence="1">
    <location>
        <begin position="81"/>
        <end position="98"/>
    </location>
</feature>
<dbReference type="OrthoDB" id="2573025at2759"/>
<dbReference type="Proteomes" id="UP000094819">
    <property type="component" value="Unassembled WGS sequence"/>
</dbReference>
<organism evidence="2 3">
    <name type="scientific">Cryptococcus wingfieldii CBS 7118</name>
    <dbReference type="NCBI Taxonomy" id="1295528"/>
    <lineage>
        <taxon>Eukaryota</taxon>
        <taxon>Fungi</taxon>
        <taxon>Dikarya</taxon>
        <taxon>Basidiomycota</taxon>
        <taxon>Agaricomycotina</taxon>
        <taxon>Tremellomycetes</taxon>
        <taxon>Tremellales</taxon>
        <taxon>Cryptococcaceae</taxon>
        <taxon>Cryptococcus</taxon>
    </lineage>
</organism>
<feature type="compositionally biased region" description="Polar residues" evidence="1">
    <location>
        <begin position="629"/>
        <end position="654"/>
    </location>
</feature>
<feature type="compositionally biased region" description="Basic and acidic residues" evidence="1">
    <location>
        <begin position="940"/>
        <end position="957"/>
    </location>
</feature>
<feature type="region of interest" description="Disordered" evidence="1">
    <location>
        <begin position="1"/>
        <end position="98"/>
    </location>
</feature>
<feature type="compositionally biased region" description="Polar residues" evidence="1">
    <location>
        <begin position="585"/>
        <end position="606"/>
    </location>
</feature>
<name>A0A1E3IH46_9TREE</name>
<feature type="region of interest" description="Disordered" evidence="1">
    <location>
        <begin position="581"/>
        <end position="786"/>
    </location>
</feature>
<evidence type="ECO:0000313" key="2">
    <source>
        <dbReference type="EMBL" id="ODN87745.1"/>
    </source>
</evidence>
<feature type="compositionally biased region" description="Acidic residues" evidence="1">
    <location>
        <begin position="18"/>
        <end position="30"/>
    </location>
</feature>